<gene>
    <name evidence="1" type="ORF">AVDCRST_MAG42-1099</name>
</gene>
<dbReference type="SUPFAM" id="SSF50494">
    <property type="entry name" value="Trypsin-like serine proteases"/>
    <property type="match status" value="1"/>
</dbReference>
<dbReference type="InterPro" id="IPR009003">
    <property type="entry name" value="Peptidase_S1_PA"/>
</dbReference>
<reference evidence="1" key="1">
    <citation type="submission" date="2020-02" db="EMBL/GenBank/DDBJ databases">
        <authorList>
            <person name="Meier V. D."/>
        </authorList>
    </citation>
    <scope>NUCLEOTIDE SEQUENCE</scope>
    <source>
        <strain evidence="1">AVDCRST_MAG42</strain>
    </source>
</reference>
<evidence type="ECO:0008006" key="2">
    <source>
        <dbReference type="Google" id="ProtNLM"/>
    </source>
</evidence>
<sequence length="391" mass="41861">MSASKQLLARILWLVALLCSGAPATRGVILFGTEGNTTPPTEELADSGWQYQGVWGDFLGTPIAPRFFLTAAHIGNPGVLVYNGISYTVIRTIFDPAESDLRLYEVSTAFPTFAPLYTSHDEVGKPLVVFGRGTQRGEPILFGAENELRGWYHGGGAGTRRWGTNTVTGVVADGPDDELLYASFDAGVSPNEAHLSGGDSGGGTFIQEGGVWKLAGINYAIDGPFSPDGSDAKKFDAAFFDASDFYLRTQEHPPVYTFLPGPGPVPSAFYTTRISSRTGWLYSVTDPLGDLDADGTPNLGEYGQHLDPAAADVSQVPQLGREGDALTLTYRKRTTATDLRYLVESSQDLASWSPAGAQEQIVSTEGTVQTIKATVPISGGRLFLRLRIARP</sequence>
<protein>
    <recommendedName>
        <fullName evidence="2">Peptidase S1 domain-containing protein</fullName>
    </recommendedName>
</protein>
<dbReference type="AlphaFoldDB" id="A0A6J4HT71"/>
<proteinExistence type="predicted"/>
<organism evidence="1">
    <name type="scientific">uncultured Chthoniobacterales bacterium</name>
    <dbReference type="NCBI Taxonomy" id="1836801"/>
    <lineage>
        <taxon>Bacteria</taxon>
        <taxon>Pseudomonadati</taxon>
        <taxon>Verrucomicrobiota</taxon>
        <taxon>Spartobacteria</taxon>
        <taxon>Chthoniobacterales</taxon>
        <taxon>environmental samples</taxon>
    </lineage>
</organism>
<dbReference type="EMBL" id="CADCTA010000051">
    <property type="protein sequence ID" value="CAA9230387.1"/>
    <property type="molecule type" value="Genomic_DNA"/>
</dbReference>
<accession>A0A6J4HT71</accession>
<name>A0A6J4HT71_9BACT</name>
<evidence type="ECO:0000313" key="1">
    <source>
        <dbReference type="EMBL" id="CAA9230387.1"/>
    </source>
</evidence>